<dbReference type="InterPro" id="IPR002173">
    <property type="entry name" value="Carboh/pur_kinase_PfkB_CS"/>
</dbReference>
<name>A0A1H9P6Z3_9CORY</name>
<dbReference type="SUPFAM" id="SSF53613">
    <property type="entry name" value="Ribokinase-like"/>
    <property type="match status" value="1"/>
</dbReference>
<dbReference type="NCBIfam" id="TIGR03168">
    <property type="entry name" value="1-PFK"/>
    <property type="match status" value="1"/>
</dbReference>
<dbReference type="InterPro" id="IPR011611">
    <property type="entry name" value="PfkB_dom"/>
</dbReference>
<proteinExistence type="inferred from homology"/>
<evidence type="ECO:0000256" key="2">
    <source>
        <dbReference type="ARBA" id="ARBA00022679"/>
    </source>
</evidence>
<dbReference type="PANTHER" id="PTHR46566:SF2">
    <property type="entry name" value="ATP-DEPENDENT 6-PHOSPHOFRUCTOKINASE ISOZYME 2"/>
    <property type="match status" value="1"/>
</dbReference>
<dbReference type="CDD" id="cd01164">
    <property type="entry name" value="FruK_PfkB_like"/>
    <property type="match status" value="1"/>
</dbReference>
<dbReference type="GO" id="GO:0005524">
    <property type="term" value="F:ATP binding"/>
    <property type="evidence" value="ECO:0007669"/>
    <property type="project" value="UniProtKB-KW"/>
</dbReference>
<evidence type="ECO:0000256" key="3">
    <source>
        <dbReference type="ARBA" id="ARBA00022741"/>
    </source>
</evidence>
<dbReference type="RefSeq" id="WP_092254974.1">
    <property type="nucleotide sequence ID" value="NZ_CP047199.1"/>
</dbReference>
<sequence>MIVTFTANPSVDATLSLESPLKRGEVQRPICAHRSAGGKGVNVANALHRGGVSTIALFPAAAHDPFIALTQAAGIPFRNISVESAVRTNTAVTEPDGTTTKLNEPGATLNNVNLKQLEELLVSFAPQATAIVLSGSLPPGAPIDWYATLVGKCIEANPKAFTAVDTSDEPLKAVAEQLHKCAPTLLKPNGIELGQLTGFDGETIEHEAAHGNWRPAIKAARPLIDAGVQEILLTLGSAGAVLITADKAWQATPPPTQVVSTVGAGDCSLAGYLRARTSGEDQATALRWAVAYGSAAAGLPGTEIPGPELANFSETTVHTMSTLT</sequence>
<evidence type="ECO:0000259" key="7">
    <source>
        <dbReference type="Pfam" id="PF00294"/>
    </source>
</evidence>
<dbReference type="AlphaFoldDB" id="A0A1H9P6Z3"/>
<reference evidence="9" key="1">
    <citation type="submission" date="2016-10" db="EMBL/GenBank/DDBJ databases">
        <authorList>
            <person name="Varghese N."/>
            <person name="Submissions S."/>
        </authorList>
    </citation>
    <scope>NUCLEOTIDE SEQUENCE [LARGE SCALE GENOMIC DNA]</scope>
    <source>
        <strain evidence="9">DSM 20524</strain>
    </source>
</reference>
<accession>A0A1H9P6Z3</accession>
<evidence type="ECO:0000256" key="4">
    <source>
        <dbReference type="ARBA" id="ARBA00022777"/>
    </source>
</evidence>
<keyword evidence="4 8" id="KW-0418">Kinase</keyword>
<feature type="domain" description="Carbohydrate kinase PfkB" evidence="7">
    <location>
        <begin position="22"/>
        <end position="305"/>
    </location>
</feature>
<evidence type="ECO:0000313" key="9">
    <source>
        <dbReference type="Proteomes" id="UP000198929"/>
    </source>
</evidence>
<evidence type="ECO:0000256" key="6">
    <source>
        <dbReference type="PIRNR" id="PIRNR000535"/>
    </source>
</evidence>
<dbReference type="STRING" id="1121357.SAMN05661109_00235"/>
<dbReference type="InterPro" id="IPR017583">
    <property type="entry name" value="Tagatose/fructose_Pkinase"/>
</dbReference>
<dbReference type="PANTHER" id="PTHR46566">
    <property type="entry name" value="1-PHOSPHOFRUCTOKINASE-RELATED"/>
    <property type="match status" value="1"/>
</dbReference>
<comment type="similarity">
    <text evidence="1">Belongs to the carbohydrate kinase PfkB family.</text>
</comment>
<keyword evidence="5" id="KW-0067">ATP-binding</keyword>
<dbReference type="PROSITE" id="PS00584">
    <property type="entry name" value="PFKB_KINASES_2"/>
    <property type="match status" value="1"/>
</dbReference>
<keyword evidence="2 6" id="KW-0808">Transferase</keyword>
<dbReference type="PIRSF" id="PIRSF000535">
    <property type="entry name" value="1PFK/6PFK/LacC"/>
    <property type="match status" value="1"/>
</dbReference>
<protein>
    <submittedName>
        <fullName evidence="8">1-phosphofructokinase</fullName>
    </submittedName>
</protein>
<evidence type="ECO:0000313" key="8">
    <source>
        <dbReference type="EMBL" id="SER43968.1"/>
    </source>
</evidence>
<dbReference type="Proteomes" id="UP000198929">
    <property type="component" value="Unassembled WGS sequence"/>
</dbReference>
<dbReference type="GO" id="GO:0008443">
    <property type="term" value="F:phosphofructokinase activity"/>
    <property type="evidence" value="ECO:0007669"/>
    <property type="project" value="TreeGrafter"/>
</dbReference>
<keyword evidence="9" id="KW-1185">Reference proteome</keyword>
<dbReference type="Pfam" id="PF00294">
    <property type="entry name" value="PfkB"/>
    <property type="match status" value="1"/>
</dbReference>
<keyword evidence="3" id="KW-0547">Nucleotide-binding</keyword>
<dbReference type="EMBL" id="FOGQ01000001">
    <property type="protein sequence ID" value="SER43968.1"/>
    <property type="molecule type" value="Genomic_DNA"/>
</dbReference>
<dbReference type="Gene3D" id="3.40.1190.20">
    <property type="match status" value="1"/>
</dbReference>
<evidence type="ECO:0000256" key="5">
    <source>
        <dbReference type="ARBA" id="ARBA00022840"/>
    </source>
</evidence>
<evidence type="ECO:0000256" key="1">
    <source>
        <dbReference type="ARBA" id="ARBA00010688"/>
    </source>
</evidence>
<gene>
    <name evidence="8" type="ORF">SAMN05661109_00235</name>
</gene>
<dbReference type="InterPro" id="IPR029056">
    <property type="entry name" value="Ribokinase-like"/>
</dbReference>
<organism evidence="8 9">
    <name type="scientific">Corynebacterium cystitidis DSM 20524</name>
    <dbReference type="NCBI Taxonomy" id="1121357"/>
    <lineage>
        <taxon>Bacteria</taxon>
        <taxon>Bacillati</taxon>
        <taxon>Actinomycetota</taxon>
        <taxon>Actinomycetes</taxon>
        <taxon>Mycobacteriales</taxon>
        <taxon>Corynebacteriaceae</taxon>
        <taxon>Corynebacterium</taxon>
    </lineage>
</organism>
<dbReference type="GO" id="GO:0005829">
    <property type="term" value="C:cytosol"/>
    <property type="evidence" value="ECO:0007669"/>
    <property type="project" value="TreeGrafter"/>
</dbReference>